<feature type="transmembrane region" description="Helical" evidence="11">
    <location>
        <begin position="162"/>
        <end position="180"/>
    </location>
</feature>
<dbReference type="SUPFAM" id="SSF81336">
    <property type="entry name" value="F1F0 ATP synthase subunit A"/>
    <property type="match status" value="1"/>
</dbReference>
<dbReference type="Proteomes" id="UP000823896">
    <property type="component" value="Unassembled WGS sequence"/>
</dbReference>
<dbReference type="GO" id="GO:0005886">
    <property type="term" value="C:plasma membrane"/>
    <property type="evidence" value="ECO:0007669"/>
    <property type="project" value="UniProtKB-SubCell"/>
</dbReference>
<dbReference type="PROSITE" id="PS00449">
    <property type="entry name" value="ATPASE_A"/>
    <property type="match status" value="1"/>
</dbReference>
<dbReference type="InterPro" id="IPR035908">
    <property type="entry name" value="F0_ATP_A_sf"/>
</dbReference>
<reference evidence="12" key="2">
    <citation type="submission" date="2021-04" db="EMBL/GenBank/DDBJ databases">
        <authorList>
            <person name="Gilroy R."/>
        </authorList>
    </citation>
    <scope>NUCLEOTIDE SEQUENCE</scope>
    <source>
        <strain evidence="12">CHK187-11901</strain>
    </source>
</reference>
<dbReference type="InterPro" id="IPR045082">
    <property type="entry name" value="ATP_syn_F0_a_bact/chloroplast"/>
</dbReference>
<feature type="transmembrane region" description="Helical" evidence="11">
    <location>
        <begin position="98"/>
        <end position="115"/>
    </location>
</feature>
<comment type="subcellular location">
    <subcellularLocation>
        <location evidence="11">Cell membrane</location>
        <topology evidence="11">Multi-pass membrane protein</topology>
    </subcellularLocation>
    <subcellularLocation>
        <location evidence="1">Membrane</location>
        <topology evidence="1">Multi-pass membrane protein</topology>
    </subcellularLocation>
</comment>
<dbReference type="PRINTS" id="PR00123">
    <property type="entry name" value="ATPASEA"/>
</dbReference>
<dbReference type="GO" id="GO:0042777">
    <property type="term" value="P:proton motive force-driven plasma membrane ATP synthesis"/>
    <property type="evidence" value="ECO:0007669"/>
    <property type="project" value="TreeGrafter"/>
</dbReference>
<evidence type="ECO:0000256" key="9">
    <source>
        <dbReference type="ARBA" id="ARBA00023136"/>
    </source>
</evidence>
<keyword evidence="11" id="KW-1003">Cell membrane</keyword>
<dbReference type="HAMAP" id="MF_01393">
    <property type="entry name" value="ATP_synth_a_bact"/>
    <property type="match status" value="1"/>
</dbReference>
<keyword evidence="10 11" id="KW-0066">ATP synthesis</keyword>
<evidence type="ECO:0000256" key="11">
    <source>
        <dbReference type="HAMAP-Rule" id="MF_01393"/>
    </source>
</evidence>
<keyword evidence="4 11" id="KW-0138">CF(0)</keyword>
<keyword evidence="7 11" id="KW-1133">Transmembrane helix</keyword>
<comment type="function">
    <text evidence="11">Key component of the proton channel; it plays a direct role in the translocation of protons across the membrane.</text>
</comment>
<dbReference type="InterPro" id="IPR023011">
    <property type="entry name" value="ATP_synth_F0_asu_AS"/>
</dbReference>
<name>A0A9D2NPX2_9FIRM</name>
<proteinExistence type="inferred from homology"/>
<comment type="similarity">
    <text evidence="2 11">Belongs to the ATPase A chain family.</text>
</comment>
<protein>
    <recommendedName>
        <fullName evidence="11">ATP synthase subunit a</fullName>
    </recommendedName>
    <alternativeName>
        <fullName evidence="11">ATP synthase F0 sector subunit a</fullName>
    </alternativeName>
    <alternativeName>
        <fullName evidence="11">F-ATPase subunit 6</fullName>
    </alternativeName>
</protein>
<keyword evidence="8 11" id="KW-0406">Ion transport</keyword>
<feature type="transmembrane region" description="Helical" evidence="11">
    <location>
        <begin position="16"/>
        <end position="34"/>
    </location>
</feature>
<dbReference type="GO" id="GO:0046933">
    <property type="term" value="F:proton-transporting ATP synthase activity, rotational mechanism"/>
    <property type="evidence" value="ECO:0007669"/>
    <property type="project" value="UniProtKB-UniRule"/>
</dbReference>
<keyword evidence="6 11" id="KW-0375">Hydrogen ion transport</keyword>
<sequence>MIVRIGTYTLDVPPSLLVWLTLALLLMLGLAFAGKKIACADPRHAPRGAVLWALQLDVLCRKLCGKQMEASRYAFFATLIVMLALANLAGLLALPLPAANLSVTLALALMMFALIQFQGIRKRGVLGWLKRLREPYAFMLPLNVISELTLPLSLALRLFGNMLAGTVVTLLVYAGIRAFLPLSAAALAFTPLLHLYFDVFSGLVQTYIFYTLSIFFLHAQEADEGG</sequence>
<keyword evidence="3 11" id="KW-0813">Transport</keyword>
<keyword evidence="5 11" id="KW-0812">Transmembrane</keyword>
<dbReference type="EMBL" id="DWWM01000024">
    <property type="protein sequence ID" value="HJC36302.1"/>
    <property type="molecule type" value="Genomic_DNA"/>
</dbReference>
<evidence type="ECO:0000313" key="13">
    <source>
        <dbReference type="Proteomes" id="UP000823896"/>
    </source>
</evidence>
<reference evidence="12" key="1">
    <citation type="journal article" date="2021" name="PeerJ">
        <title>Extensive microbial diversity within the chicken gut microbiome revealed by metagenomics and culture.</title>
        <authorList>
            <person name="Gilroy R."/>
            <person name="Ravi A."/>
            <person name="Getino M."/>
            <person name="Pursley I."/>
            <person name="Horton D.L."/>
            <person name="Alikhan N.F."/>
            <person name="Baker D."/>
            <person name="Gharbi K."/>
            <person name="Hall N."/>
            <person name="Watson M."/>
            <person name="Adriaenssens E.M."/>
            <person name="Foster-Nyarko E."/>
            <person name="Jarju S."/>
            <person name="Secka A."/>
            <person name="Antonio M."/>
            <person name="Oren A."/>
            <person name="Chaudhuri R.R."/>
            <person name="La Ragione R."/>
            <person name="Hildebrand F."/>
            <person name="Pallen M.J."/>
        </authorList>
    </citation>
    <scope>NUCLEOTIDE SEQUENCE</scope>
    <source>
        <strain evidence="12">CHK187-11901</strain>
    </source>
</reference>
<gene>
    <name evidence="11" type="primary">atpB</name>
    <name evidence="12" type="ORF">H9702_04140</name>
</gene>
<dbReference type="AlphaFoldDB" id="A0A9D2NPX2"/>
<evidence type="ECO:0000256" key="7">
    <source>
        <dbReference type="ARBA" id="ARBA00022989"/>
    </source>
</evidence>
<evidence type="ECO:0000256" key="10">
    <source>
        <dbReference type="ARBA" id="ARBA00023310"/>
    </source>
</evidence>
<organism evidence="12 13">
    <name type="scientific">Candidatus Merdibacter merdavium</name>
    <dbReference type="NCBI Taxonomy" id="2838692"/>
    <lineage>
        <taxon>Bacteria</taxon>
        <taxon>Bacillati</taxon>
        <taxon>Bacillota</taxon>
        <taxon>Erysipelotrichia</taxon>
        <taxon>Erysipelotrichales</taxon>
        <taxon>Erysipelotrichaceae</taxon>
        <taxon>Merdibacter</taxon>
    </lineage>
</organism>
<evidence type="ECO:0000256" key="2">
    <source>
        <dbReference type="ARBA" id="ARBA00006810"/>
    </source>
</evidence>
<evidence type="ECO:0000256" key="6">
    <source>
        <dbReference type="ARBA" id="ARBA00022781"/>
    </source>
</evidence>
<feature type="transmembrane region" description="Helical" evidence="11">
    <location>
        <begin position="192"/>
        <end position="217"/>
    </location>
</feature>
<evidence type="ECO:0000256" key="8">
    <source>
        <dbReference type="ARBA" id="ARBA00023065"/>
    </source>
</evidence>
<dbReference type="Pfam" id="PF00119">
    <property type="entry name" value="ATP-synt_A"/>
    <property type="match status" value="1"/>
</dbReference>
<dbReference type="PANTHER" id="PTHR42823:SF3">
    <property type="entry name" value="ATP SYNTHASE SUBUNIT A, CHLOROPLASTIC"/>
    <property type="match status" value="1"/>
</dbReference>
<dbReference type="InterPro" id="IPR000568">
    <property type="entry name" value="ATP_synth_F0_asu"/>
</dbReference>
<evidence type="ECO:0000256" key="1">
    <source>
        <dbReference type="ARBA" id="ARBA00004141"/>
    </source>
</evidence>
<dbReference type="GO" id="GO:0045259">
    <property type="term" value="C:proton-transporting ATP synthase complex"/>
    <property type="evidence" value="ECO:0007669"/>
    <property type="project" value="UniProtKB-KW"/>
</dbReference>
<accession>A0A9D2NPX2</accession>
<comment type="caution">
    <text evidence="12">The sequence shown here is derived from an EMBL/GenBank/DDBJ whole genome shotgun (WGS) entry which is preliminary data.</text>
</comment>
<keyword evidence="9 11" id="KW-0472">Membrane</keyword>
<dbReference type="PANTHER" id="PTHR42823">
    <property type="entry name" value="ATP SYNTHASE SUBUNIT A, CHLOROPLASTIC"/>
    <property type="match status" value="1"/>
</dbReference>
<evidence type="ECO:0000256" key="5">
    <source>
        <dbReference type="ARBA" id="ARBA00022692"/>
    </source>
</evidence>
<dbReference type="CDD" id="cd00310">
    <property type="entry name" value="ATP-synt_Fo_a_6"/>
    <property type="match status" value="1"/>
</dbReference>
<dbReference type="Gene3D" id="1.20.120.220">
    <property type="entry name" value="ATP synthase, F0 complex, subunit A"/>
    <property type="match status" value="1"/>
</dbReference>
<evidence type="ECO:0000256" key="4">
    <source>
        <dbReference type="ARBA" id="ARBA00022547"/>
    </source>
</evidence>
<evidence type="ECO:0000256" key="3">
    <source>
        <dbReference type="ARBA" id="ARBA00022448"/>
    </source>
</evidence>
<evidence type="ECO:0000313" key="12">
    <source>
        <dbReference type="EMBL" id="HJC36302.1"/>
    </source>
</evidence>
<feature type="transmembrane region" description="Helical" evidence="11">
    <location>
        <begin position="73"/>
        <end position="92"/>
    </location>
</feature>